<reference evidence="5" key="1">
    <citation type="journal article" date="2014" name="Int. J. Syst. Evol. Microbiol.">
        <title>Complete genome sequence of Corynebacterium casei LMG S-19264T (=DSM 44701T), isolated from a smear-ripened cheese.</title>
        <authorList>
            <consortium name="US DOE Joint Genome Institute (JGI-PGF)"/>
            <person name="Walter F."/>
            <person name="Albersmeier A."/>
            <person name="Kalinowski J."/>
            <person name="Ruckert C."/>
        </authorList>
    </citation>
    <scope>NUCLEOTIDE SEQUENCE</scope>
    <source>
        <strain evidence="5">VKM Ac-1321</strain>
    </source>
</reference>
<evidence type="ECO:0000256" key="1">
    <source>
        <dbReference type="ARBA" id="ARBA00022679"/>
    </source>
</evidence>
<dbReference type="Gene3D" id="3.40.47.10">
    <property type="match status" value="2"/>
</dbReference>
<dbReference type="GO" id="GO:0006633">
    <property type="term" value="P:fatty acid biosynthetic process"/>
    <property type="evidence" value="ECO:0007669"/>
    <property type="project" value="InterPro"/>
</dbReference>
<reference evidence="5" key="2">
    <citation type="submission" date="2023-01" db="EMBL/GenBank/DDBJ databases">
        <authorList>
            <person name="Sun Q."/>
            <person name="Evtushenko L."/>
        </authorList>
    </citation>
    <scope>NUCLEOTIDE SEQUENCE</scope>
    <source>
        <strain evidence="5">VKM Ac-1321</strain>
    </source>
</reference>
<dbReference type="PANTHER" id="PTHR34069:SF2">
    <property type="entry name" value="BETA-KETOACYL-[ACYL-CARRIER-PROTEIN] SYNTHASE III"/>
    <property type="match status" value="1"/>
</dbReference>
<proteinExistence type="predicted"/>
<evidence type="ECO:0000313" key="5">
    <source>
        <dbReference type="EMBL" id="GLL00098.1"/>
    </source>
</evidence>
<feature type="domain" description="Beta-ketoacyl-[acyl-carrier-protein] synthase III C-terminal" evidence="3">
    <location>
        <begin position="254"/>
        <end position="326"/>
    </location>
</feature>
<dbReference type="RefSeq" id="WP_261962862.1">
    <property type="nucleotide sequence ID" value="NZ_BAAAXA010000001.1"/>
</dbReference>
<evidence type="ECO:0000256" key="2">
    <source>
        <dbReference type="ARBA" id="ARBA00023315"/>
    </source>
</evidence>
<dbReference type="EMBL" id="BSFP01000006">
    <property type="protein sequence ID" value="GLL00098.1"/>
    <property type="molecule type" value="Genomic_DNA"/>
</dbReference>
<evidence type="ECO:0000259" key="4">
    <source>
        <dbReference type="Pfam" id="PF08545"/>
    </source>
</evidence>
<dbReference type="PANTHER" id="PTHR34069">
    <property type="entry name" value="3-OXOACYL-[ACYL-CARRIER-PROTEIN] SYNTHASE 3"/>
    <property type="match status" value="1"/>
</dbReference>
<dbReference type="GO" id="GO:0044550">
    <property type="term" value="P:secondary metabolite biosynthetic process"/>
    <property type="evidence" value="ECO:0007669"/>
    <property type="project" value="TreeGrafter"/>
</dbReference>
<protein>
    <submittedName>
        <fullName evidence="5">3-oxoacyl-[acyl-carrier-protein] synthase III</fullName>
    </submittedName>
</protein>
<feature type="domain" description="Beta-ketoacyl-[acyl-carrier-protein] synthase III N-terminal" evidence="4">
    <location>
        <begin position="120"/>
        <end position="198"/>
    </location>
</feature>
<keyword evidence="6" id="KW-1185">Reference proteome</keyword>
<keyword evidence="2" id="KW-0012">Acyltransferase</keyword>
<dbReference type="Pfam" id="PF08545">
    <property type="entry name" value="ACP_syn_III"/>
    <property type="match status" value="1"/>
</dbReference>
<evidence type="ECO:0000313" key="6">
    <source>
        <dbReference type="Proteomes" id="UP001143480"/>
    </source>
</evidence>
<comment type="caution">
    <text evidence="5">The sequence shown here is derived from an EMBL/GenBank/DDBJ whole genome shotgun (WGS) entry which is preliminary data.</text>
</comment>
<dbReference type="InterPro" id="IPR013751">
    <property type="entry name" value="ACP_syn_III_N"/>
</dbReference>
<dbReference type="InterPro" id="IPR016039">
    <property type="entry name" value="Thiolase-like"/>
</dbReference>
<sequence>MDAADIHIRAVATALPGPGIDNATLAKRFGMPAAFEQWIDVFVGTRMRHFAVDLDTGDVRSSLADLAAEAGARALAAAGLEPSDVDLIVMATSSPDALMPATVNVVADRLGIDRISTYQLQSGCTGAVQALDVAAQLLRGGRHSVALVIGGDTCAKHLDVTVDGAALPPAEQINGVLFGDGAGAAVLTTRPSPGAPVLRHAFVELAGLGRAPGQIVNWTGRAARDTGEPIVSEDYKAIEESVPVLAAEALDRLLDELDWKETEVDYLLPPQLSGRMTEKITARLDAPHAREVSCVADIGNTGNALPFFQLELALPRMAAGDRAAGVAIESSKWIKAAYAVERQL</sequence>
<evidence type="ECO:0000259" key="3">
    <source>
        <dbReference type="Pfam" id="PF08541"/>
    </source>
</evidence>
<dbReference type="Pfam" id="PF08541">
    <property type="entry name" value="ACP_syn_III_C"/>
    <property type="match status" value="1"/>
</dbReference>
<accession>A0A9W6KEL3</accession>
<organism evidence="5 6">
    <name type="scientific">Dactylosporangium matsuzakiense</name>
    <dbReference type="NCBI Taxonomy" id="53360"/>
    <lineage>
        <taxon>Bacteria</taxon>
        <taxon>Bacillati</taxon>
        <taxon>Actinomycetota</taxon>
        <taxon>Actinomycetes</taxon>
        <taxon>Micromonosporales</taxon>
        <taxon>Micromonosporaceae</taxon>
        <taxon>Dactylosporangium</taxon>
    </lineage>
</organism>
<dbReference type="GO" id="GO:0004315">
    <property type="term" value="F:3-oxoacyl-[acyl-carrier-protein] synthase activity"/>
    <property type="evidence" value="ECO:0007669"/>
    <property type="project" value="InterPro"/>
</dbReference>
<gene>
    <name evidence="5" type="ORF">GCM10017581_018380</name>
</gene>
<keyword evidence="1" id="KW-0808">Transferase</keyword>
<dbReference type="SUPFAM" id="SSF53901">
    <property type="entry name" value="Thiolase-like"/>
    <property type="match status" value="2"/>
</dbReference>
<name>A0A9W6KEL3_9ACTN</name>
<dbReference type="AlphaFoldDB" id="A0A9W6KEL3"/>
<dbReference type="Proteomes" id="UP001143480">
    <property type="component" value="Unassembled WGS sequence"/>
</dbReference>
<dbReference type="InterPro" id="IPR013747">
    <property type="entry name" value="ACP_syn_III_C"/>
</dbReference>